<evidence type="ECO:0000256" key="1">
    <source>
        <dbReference type="ARBA" id="ARBA00004370"/>
    </source>
</evidence>
<dbReference type="PROSITE" id="PS01309">
    <property type="entry name" value="UPF0057"/>
    <property type="match status" value="1"/>
</dbReference>
<comment type="similarity">
    <text evidence="2">Belongs to the UPF0057 (PMP3) family.</text>
</comment>
<dbReference type="Pfam" id="PF01679">
    <property type="entry name" value="Pmp3"/>
    <property type="match status" value="1"/>
</dbReference>
<proteinExistence type="inferred from homology"/>
<reference evidence="7 8" key="1">
    <citation type="submission" date="2018-04" db="EMBL/GenBank/DDBJ databases">
        <title>Bordetella sp. HZ20 isolated from seawater.</title>
        <authorList>
            <person name="Sun C."/>
        </authorList>
    </citation>
    <scope>NUCLEOTIDE SEQUENCE [LARGE SCALE GENOMIC DNA]</scope>
    <source>
        <strain evidence="7 8">HZ20</strain>
    </source>
</reference>
<evidence type="ECO:0000256" key="6">
    <source>
        <dbReference type="SAM" id="Phobius"/>
    </source>
</evidence>
<evidence type="ECO:0000256" key="2">
    <source>
        <dbReference type="ARBA" id="ARBA00009530"/>
    </source>
</evidence>
<evidence type="ECO:0000313" key="8">
    <source>
        <dbReference type="Proteomes" id="UP000244571"/>
    </source>
</evidence>
<dbReference type="EMBL" id="CP028901">
    <property type="protein sequence ID" value="AWB35102.1"/>
    <property type="molecule type" value="Genomic_DNA"/>
</dbReference>
<keyword evidence="4 6" id="KW-1133">Transmembrane helix</keyword>
<keyword evidence="8" id="KW-1185">Reference proteome</keyword>
<keyword evidence="5 6" id="KW-0472">Membrane</keyword>
<name>A0A2R4XMR8_9BURK</name>
<comment type="subcellular location">
    <subcellularLocation>
        <location evidence="1">Membrane</location>
    </subcellularLocation>
</comment>
<dbReference type="KEGG" id="boz:DBV39_16730"/>
<evidence type="ECO:0000256" key="3">
    <source>
        <dbReference type="ARBA" id="ARBA00022692"/>
    </source>
</evidence>
<evidence type="ECO:0000313" key="7">
    <source>
        <dbReference type="EMBL" id="AWB35102.1"/>
    </source>
</evidence>
<protein>
    <submittedName>
        <fullName evidence="7">YqaE/Pmp3 family membrane protein</fullName>
    </submittedName>
</protein>
<gene>
    <name evidence="7" type="ORF">DBV39_16730</name>
</gene>
<evidence type="ECO:0000256" key="5">
    <source>
        <dbReference type="ARBA" id="ARBA00023136"/>
    </source>
</evidence>
<dbReference type="AlphaFoldDB" id="A0A2R4XMR8"/>
<evidence type="ECO:0000256" key="4">
    <source>
        <dbReference type="ARBA" id="ARBA00022989"/>
    </source>
</evidence>
<dbReference type="Proteomes" id="UP000244571">
    <property type="component" value="Chromosome"/>
</dbReference>
<keyword evidence="3 6" id="KW-0812">Transmembrane</keyword>
<feature type="transmembrane region" description="Helical" evidence="6">
    <location>
        <begin position="23"/>
        <end position="46"/>
    </location>
</feature>
<accession>A0A2R4XMR8</accession>
<dbReference type="InterPro" id="IPR000612">
    <property type="entry name" value="PMP3"/>
</dbReference>
<sequence>MLYLLAILLPPLAVLFCGKPFQFILNIILTLCLFIPGAVHAILVVNSHLADKRSERLERAIRETRQL</sequence>
<dbReference type="GO" id="GO:0016020">
    <property type="term" value="C:membrane"/>
    <property type="evidence" value="ECO:0007669"/>
    <property type="project" value="UniProtKB-SubCell"/>
</dbReference>
<organism evidence="7 8">
    <name type="scientific">Orrella marina</name>
    <dbReference type="NCBI Taxonomy" id="2163011"/>
    <lineage>
        <taxon>Bacteria</taxon>
        <taxon>Pseudomonadati</taxon>
        <taxon>Pseudomonadota</taxon>
        <taxon>Betaproteobacteria</taxon>
        <taxon>Burkholderiales</taxon>
        <taxon>Alcaligenaceae</taxon>
        <taxon>Orrella</taxon>
    </lineage>
</organism>
<dbReference type="OrthoDB" id="9810121at2"/>